<sequence length="236" mass="27377">MEKGGIFKMITKDLILEHQLKQYIQEQNLRPGDRLPSERDLSEHFGVQRLTLRSSLQRLKNEGILTVKKSSGYYIADKRIFISLGKDISHFDTRQFRSCRTLLLNILETEFDNSVMNKFPFSDNTGFRVIGLQTKEQSPYGIITSLIPSSCVESLDFQDLQDQTLFELYHRHHQDITHGQEHISSFKASETEHTLLGVPVHSPMVFHRVYGYNQKGQCVLIQNILYIQEKVEFGGW</sequence>
<dbReference type="Pfam" id="PF07702">
    <property type="entry name" value="UTRA"/>
    <property type="match status" value="1"/>
</dbReference>
<evidence type="ECO:0000256" key="1">
    <source>
        <dbReference type="ARBA" id="ARBA00023015"/>
    </source>
</evidence>
<dbReference type="PRINTS" id="PR00035">
    <property type="entry name" value="HTHGNTR"/>
</dbReference>
<dbReference type="Gene3D" id="3.40.1410.10">
    <property type="entry name" value="Chorismate lyase-like"/>
    <property type="match status" value="1"/>
</dbReference>
<evidence type="ECO:0000259" key="4">
    <source>
        <dbReference type="PROSITE" id="PS50949"/>
    </source>
</evidence>
<protein>
    <submittedName>
        <fullName evidence="5">GntR family transcriptional regulator</fullName>
    </submittedName>
</protein>
<dbReference type="PANTHER" id="PTHR44846">
    <property type="entry name" value="MANNOSYL-D-GLYCERATE TRANSPORT/METABOLISM SYSTEM REPRESSOR MNGR-RELATED"/>
    <property type="match status" value="1"/>
</dbReference>
<organism evidence="5 6">
    <name type="scientific">Clostridium porci</name>
    <dbReference type="NCBI Taxonomy" id="2605778"/>
    <lineage>
        <taxon>Bacteria</taxon>
        <taxon>Bacillati</taxon>
        <taxon>Bacillota</taxon>
        <taxon>Clostridia</taxon>
        <taxon>Eubacteriales</taxon>
        <taxon>Clostridiaceae</taxon>
        <taxon>Clostridium</taxon>
    </lineage>
</organism>
<dbReference type="SUPFAM" id="SSF64288">
    <property type="entry name" value="Chorismate lyase-like"/>
    <property type="match status" value="1"/>
</dbReference>
<dbReference type="InterPro" id="IPR028978">
    <property type="entry name" value="Chorismate_lyase_/UTRA_dom_sf"/>
</dbReference>
<dbReference type="PANTHER" id="PTHR44846:SF1">
    <property type="entry name" value="MANNOSYL-D-GLYCERATE TRANSPORT_METABOLISM SYSTEM REPRESSOR MNGR-RELATED"/>
    <property type="match status" value="1"/>
</dbReference>
<evidence type="ECO:0000256" key="2">
    <source>
        <dbReference type="ARBA" id="ARBA00023125"/>
    </source>
</evidence>
<dbReference type="InterPro" id="IPR050679">
    <property type="entry name" value="Bact_HTH_transcr_reg"/>
</dbReference>
<reference evidence="5 6" key="1">
    <citation type="submission" date="2019-08" db="EMBL/GenBank/DDBJ databases">
        <title>In-depth cultivation of the pig gut microbiome towards novel bacterial diversity and tailored functional studies.</title>
        <authorList>
            <person name="Wylensek D."/>
            <person name="Hitch T.C.A."/>
            <person name="Clavel T."/>
        </authorList>
    </citation>
    <scope>NUCLEOTIDE SEQUENCE [LARGE SCALE GENOMIC DNA]</scope>
    <source>
        <strain evidence="5 6">WCA-389-WT-23D1</strain>
    </source>
</reference>
<proteinExistence type="predicted"/>
<dbReference type="SMART" id="SM00345">
    <property type="entry name" value="HTH_GNTR"/>
    <property type="match status" value="1"/>
</dbReference>
<evidence type="ECO:0000313" key="5">
    <source>
        <dbReference type="EMBL" id="MSS38358.1"/>
    </source>
</evidence>
<gene>
    <name evidence="5" type="ORF">FYJ39_17925</name>
</gene>
<dbReference type="EMBL" id="VUMD01000023">
    <property type="protein sequence ID" value="MSS38358.1"/>
    <property type="molecule type" value="Genomic_DNA"/>
</dbReference>
<dbReference type="CDD" id="cd07377">
    <property type="entry name" value="WHTH_GntR"/>
    <property type="match status" value="1"/>
</dbReference>
<dbReference type="SUPFAM" id="SSF46785">
    <property type="entry name" value="Winged helix' DNA-binding domain"/>
    <property type="match status" value="1"/>
</dbReference>
<dbReference type="GO" id="GO:0003700">
    <property type="term" value="F:DNA-binding transcription factor activity"/>
    <property type="evidence" value="ECO:0007669"/>
    <property type="project" value="InterPro"/>
</dbReference>
<keyword evidence="1" id="KW-0805">Transcription regulation</keyword>
<dbReference type="Proteomes" id="UP000429958">
    <property type="component" value="Unassembled WGS sequence"/>
</dbReference>
<keyword evidence="3" id="KW-0804">Transcription</keyword>
<keyword evidence="6" id="KW-1185">Reference proteome</keyword>
<evidence type="ECO:0000256" key="3">
    <source>
        <dbReference type="ARBA" id="ARBA00023163"/>
    </source>
</evidence>
<dbReference type="Gene3D" id="1.10.10.10">
    <property type="entry name" value="Winged helix-like DNA-binding domain superfamily/Winged helix DNA-binding domain"/>
    <property type="match status" value="1"/>
</dbReference>
<dbReference type="InterPro" id="IPR000524">
    <property type="entry name" value="Tscrpt_reg_HTH_GntR"/>
</dbReference>
<name>A0A7X2NP67_9CLOT</name>
<dbReference type="GO" id="GO:0045892">
    <property type="term" value="P:negative regulation of DNA-templated transcription"/>
    <property type="evidence" value="ECO:0007669"/>
    <property type="project" value="TreeGrafter"/>
</dbReference>
<keyword evidence="2" id="KW-0238">DNA-binding</keyword>
<accession>A0A7X2NP67</accession>
<feature type="domain" description="HTH gntR-type" evidence="4">
    <location>
        <begin position="10"/>
        <end position="78"/>
    </location>
</feature>
<dbReference type="InterPro" id="IPR036390">
    <property type="entry name" value="WH_DNA-bd_sf"/>
</dbReference>
<dbReference type="InterPro" id="IPR011663">
    <property type="entry name" value="UTRA"/>
</dbReference>
<dbReference type="PROSITE" id="PS50949">
    <property type="entry name" value="HTH_GNTR"/>
    <property type="match status" value="1"/>
</dbReference>
<dbReference type="GO" id="GO:0003677">
    <property type="term" value="F:DNA binding"/>
    <property type="evidence" value="ECO:0007669"/>
    <property type="project" value="UniProtKB-KW"/>
</dbReference>
<evidence type="ECO:0000313" key="6">
    <source>
        <dbReference type="Proteomes" id="UP000429958"/>
    </source>
</evidence>
<dbReference type="Pfam" id="PF00392">
    <property type="entry name" value="GntR"/>
    <property type="match status" value="1"/>
</dbReference>
<dbReference type="AlphaFoldDB" id="A0A7X2NP67"/>
<dbReference type="InterPro" id="IPR036388">
    <property type="entry name" value="WH-like_DNA-bd_sf"/>
</dbReference>
<comment type="caution">
    <text evidence="5">The sequence shown here is derived from an EMBL/GenBank/DDBJ whole genome shotgun (WGS) entry which is preliminary data.</text>
</comment>